<dbReference type="InterPro" id="IPR011005">
    <property type="entry name" value="Dihydropteroate_synth-like_sf"/>
</dbReference>
<gene>
    <name evidence="11" type="primary">folP</name>
    <name evidence="11" type="ORF">VST7929_00549</name>
</gene>
<comment type="catalytic activity">
    <reaction evidence="1">
        <text>(7,8-dihydropterin-6-yl)methyl diphosphate + 4-aminobenzoate = 7,8-dihydropteroate + diphosphate</text>
        <dbReference type="Rhea" id="RHEA:19949"/>
        <dbReference type="ChEBI" id="CHEBI:17836"/>
        <dbReference type="ChEBI" id="CHEBI:17839"/>
        <dbReference type="ChEBI" id="CHEBI:33019"/>
        <dbReference type="ChEBI" id="CHEBI:72950"/>
        <dbReference type="EC" id="2.5.1.15"/>
    </reaction>
</comment>
<dbReference type="NCBIfam" id="TIGR01496">
    <property type="entry name" value="DHPS"/>
    <property type="match status" value="1"/>
</dbReference>
<feature type="domain" description="Pterin-binding" evidence="10">
    <location>
        <begin position="15"/>
        <end position="267"/>
    </location>
</feature>
<dbReference type="PANTHER" id="PTHR20941:SF1">
    <property type="entry name" value="FOLIC ACID SYNTHESIS PROTEIN FOL1"/>
    <property type="match status" value="1"/>
</dbReference>
<dbReference type="CDD" id="cd00739">
    <property type="entry name" value="DHPS"/>
    <property type="match status" value="1"/>
</dbReference>
<sequence>MHLISHQKTLDLSYPRVMGILNVTPDSFSDGGKYTELDAALKHVESMVKAGAAIIDIGGESTRPGADTVTEEQELERVVPVVEALRERFDCWLSVDTSRASVITESTKAGADMINDIRALQEPGAAVAVALADVPVCIMHMQGEPSSMQLDPFYDNLIDDIDAFFLYRIGMCEQAGIARHQIVLDPGFGFGKTQAHNYRLLANLRHFQQFGLPILAGMSRKTMIHKLLNVTPQESLHGSLACVAIAAMQGANILRVHDAAETAQVLEICRATLEQKQR</sequence>
<dbReference type="InterPro" id="IPR006390">
    <property type="entry name" value="DHP_synth_dom"/>
</dbReference>
<evidence type="ECO:0000256" key="6">
    <source>
        <dbReference type="ARBA" id="ARBA00022723"/>
    </source>
</evidence>
<dbReference type="PROSITE" id="PS00792">
    <property type="entry name" value="DHPS_1"/>
    <property type="match status" value="1"/>
</dbReference>
<dbReference type="InterPro" id="IPR045031">
    <property type="entry name" value="DHP_synth-like"/>
</dbReference>
<keyword evidence="6 9" id="KW-0479">Metal-binding</keyword>
<evidence type="ECO:0000259" key="10">
    <source>
        <dbReference type="PROSITE" id="PS50972"/>
    </source>
</evidence>
<evidence type="ECO:0000313" key="11">
    <source>
        <dbReference type="EMBL" id="CAH0532708.1"/>
    </source>
</evidence>
<evidence type="ECO:0000256" key="5">
    <source>
        <dbReference type="ARBA" id="ARBA00022679"/>
    </source>
</evidence>
<reference evidence="11" key="1">
    <citation type="submission" date="2021-11" db="EMBL/GenBank/DDBJ databases">
        <authorList>
            <person name="Rodrigo-Torres L."/>
            <person name="Arahal R. D."/>
            <person name="Lucena T."/>
        </authorList>
    </citation>
    <scope>NUCLEOTIDE SEQUENCE</scope>
    <source>
        <strain evidence="11">CECT 7929</strain>
    </source>
</reference>
<comment type="similarity">
    <text evidence="9">Belongs to the DHPS family.</text>
</comment>
<dbReference type="PROSITE" id="PS50972">
    <property type="entry name" value="PTERIN_BINDING"/>
    <property type="match status" value="1"/>
</dbReference>
<evidence type="ECO:0000256" key="7">
    <source>
        <dbReference type="ARBA" id="ARBA00022842"/>
    </source>
</evidence>
<dbReference type="Pfam" id="PF00809">
    <property type="entry name" value="Pterin_bind"/>
    <property type="match status" value="1"/>
</dbReference>
<evidence type="ECO:0000256" key="4">
    <source>
        <dbReference type="ARBA" id="ARBA00012458"/>
    </source>
</evidence>
<dbReference type="GO" id="GO:0004156">
    <property type="term" value="F:dihydropteroate synthase activity"/>
    <property type="evidence" value="ECO:0007669"/>
    <property type="project" value="UniProtKB-EC"/>
</dbReference>
<comment type="cofactor">
    <cofactor evidence="2 9">
        <name>Mg(2+)</name>
        <dbReference type="ChEBI" id="CHEBI:18420"/>
    </cofactor>
</comment>
<dbReference type="RefSeq" id="WP_237464692.1">
    <property type="nucleotide sequence ID" value="NZ_CAKLDI010000001.1"/>
</dbReference>
<comment type="pathway">
    <text evidence="3 9">Cofactor biosynthesis; tetrahydrofolate biosynthesis; 7,8-dihydrofolate from 2-amino-4-hydroxy-6-hydroxymethyl-7,8-dihydropteridine diphosphate and 4-aminobenzoate: step 1/2.</text>
</comment>
<evidence type="ECO:0000256" key="3">
    <source>
        <dbReference type="ARBA" id="ARBA00004763"/>
    </source>
</evidence>
<evidence type="ECO:0000256" key="1">
    <source>
        <dbReference type="ARBA" id="ARBA00000012"/>
    </source>
</evidence>
<dbReference type="InterPro" id="IPR000489">
    <property type="entry name" value="Pterin-binding_dom"/>
</dbReference>
<comment type="function">
    <text evidence="9">Catalyzes the condensation of para-aminobenzoate (pABA) with 6-hydroxymethyl-7,8-dihydropterin diphosphate (DHPt-PP) to form 7,8-dihydropteroate (H2Pte), the immediate precursor of folate derivatives.</text>
</comment>
<dbReference type="Gene3D" id="3.20.20.20">
    <property type="entry name" value="Dihydropteroate synthase-like"/>
    <property type="match status" value="1"/>
</dbReference>
<evidence type="ECO:0000256" key="2">
    <source>
        <dbReference type="ARBA" id="ARBA00001946"/>
    </source>
</evidence>
<keyword evidence="5 9" id="KW-0808">Transferase</keyword>
<accession>A0ABM8ZR00</accession>
<dbReference type="EC" id="2.5.1.15" evidence="4 9"/>
<dbReference type="PANTHER" id="PTHR20941">
    <property type="entry name" value="FOLATE SYNTHESIS PROTEINS"/>
    <property type="match status" value="1"/>
</dbReference>
<evidence type="ECO:0000256" key="8">
    <source>
        <dbReference type="ARBA" id="ARBA00022909"/>
    </source>
</evidence>
<keyword evidence="8 9" id="KW-0289">Folate biosynthesis</keyword>
<dbReference type="PROSITE" id="PS00793">
    <property type="entry name" value="DHPS_2"/>
    <property type="match status" value="1"/>
</dbReference>
<evidence type="ECO:0000313" key="12">
    <source>
        <dbReference type="Proteomes" id="UP000838672"/>
    </source>
</evidence>
<keyword evidence="12" id="KW-1185">Reference proteome</keyword>
<dbReference type="EMBL" id="CAKLDI010000001">
    <property type="protein sequence ID" value="CAH0532708.1"/>
    <property type="molecule type" value="Genomic_DNA"/>
</dbReference>
<protein>
    <recommendedName>
        <fullName evidence="4 9">Dihydropteroate synthase</fullName>
        <shortName evidence="9">DHPS</shortName>
        <ecNumber evidence="4 9">2.5.1.15</ecNumber>
    </recommendedName>
    <alternativeName>
        <fullName evidence="9">Dihydropteroate pyrophosphorylase</fullName>
    </alternativeName>
</protein>
<organism evidence="11 12">
    <name type="scientific">Vibrio stylophorae</name>
    <dbReference type="NCBI Taxonomy" id="659351"/>
    <lineage>
        <taxon>Bacteria</taxon>
        <taxon>Pseudomonadati</taxon>
        <taxon>Pseudomonadota</taxon>
        <taxon>Gammaproteobacteria</taxon>
        <taxon>Vibrionales</taxon>
        <taxon>Vibrionaceae</taxon>
        <taxon>Vibrio</taxon>
    </lineage>
</organism>
<keyword evidence="7 9" id="KW-0460">Magnesium</keyword>
<dbReference type="SUPFAM" id="SSF51717">
    <property type="entry name" value="Dihydropteroate synthetase-like"/>
    <property type="match status" value="1"/>
</dbReference>
<name>A0ABM8ZR00_9VIBR</name>
<evidence type="ECO:0000256" key="9">
    <source>
        <dbReference type="RuleBase" id="RU361205"/>
    </source>
</evidence>
<comment type="caution">
    <text evidence="11">The sequence shown here is derived from an EMBL/GenBank/DDBJ whole genome shotgun (WGS) entry which is preliminary data.</text>
</comment>
<dbReference type="Proteomes" id="UP000838672">
    <property type="component" value="Unassembled WGS sequence"/>
</dbReference>
<proteinExistence type="inferred from homology"/>